<feature type="region of interest" description="Disordered" evidence="1">
    <location>
        <begin position="1"/>
        <end position="33"/>
    </location>
</feature>
<evidence type="ECO:0000313" key="2">
    <source>
        <dbReference type="EMBL" id="WOI34629.1"/>
    </source>
</evidence>
<keyword evidence="3" id="KW-1185">Reference proteome</keyword>
<dbReference type="EMBL" id="CP136704">
    <property type="protein sequence ID" value="WOI34629.1"/>
    <property type="molecule type" value="Genomic_DNA"/>
</dbReference>
<name>A0ABZ0HKS4_TRISK</name>
<reference evidence="2 3" key="1">
    <citation type="submission" date="2023-10" db="EMBL/GenBank/DDBJ databases">
        <title>Eight complete genome sequences of bacteria isolated from laboratory stock of Giant Kelp gametophytes.</title>
        <authorList>
            <person name="Tolentino B."/>
            <person name="Nuzhdin S."/>
        </authorList>
    </citation>
    <scope>NUCLEOTIDE SEQUENCE [LARGE SCALE GENOMIC DNA]</scope>
    <source>
        <strain evidence="2 3">LC.270.F.C4</strain>
    </source>
</reference>
<accession>A0ABZ0HKS4</accession>
<protein>
    <submittedName>
        <fullName evidence="2">Uncharacterized protein</fullName>
    </submittedName>
</protein>
<gene>
    <name evidence="2" type="ORF">R1T40_07850</name>
</gene>
<dbReference type="Proteomes" id="UP001302666">
    <property type="component" value="Chromosome"/>
</dbReference>
<sequence length="59" mass="6181">MLRQSNPANHPELTGYGGASLRMGSSGDPEIRCKMPKRGAALLHDAPVIPARVLGSRAA</sequence>
<evidence type="ECO:0000256" key="1">
    <source>
        <dbReference type="SAM" id="MobiDB-lite"/>
    </source>
</evidence>
<organism evidence="2 3">
    <name type="scientific">Tritonibacter scottomollicae</name>
    <name type="common">Epibacterium scottomollicae</name>
    <dbReference type="NCBI Taxonomy" id="483013"/>
    <lineage>
        <taxon>Bacteria</taxon>
        <taxon>Pseudomonadati</taxon>
        <taxon>Pseudomonadota</taxon>
        <taxon>Alphaproteobacteria</taxon>
        <taxon>Rhodobacterales</taxon>
        <taxon>Paracoccaceae</taxon>
        <taxon>Tritonibacter</taxon>
    </lineage>
</organism>
<proteinExistence type="predicted"/>
<evidence type="ECO:0000313" key="3">
    <source>
        <dbReference type="Proteomes" id="UP001302666"/>
    </source>
</evidence>